<feature type="region of interest" description="Disordered" evidence="1">
    <location>
        <begin position="350"/>
        <end position="369"/>
    </location>
</feature>
<sequence>MATQIVPYNTAMQLGSGFNSFTQTPCVDHAVIRDVDIAANLENEGEEPKQVAQSVTYKTCVIEKTTDVTDEMKINGAFNIKYDQLTVDGSGNFVNTNKIKDSDVSIMVSVKVVNQTIYDYSLTKFQPVPNMKEASPQRLIEIYGDSFISGWQEGGEFLAVISIKAKNRDEAQTIAADARVAFSQNKNPPPGSASKEVALDISAKFDNIKKHLADENEVSVSVTWTGGGQQLKDASKDWDFDTMKAVALKFPDLCAKTPMRTHALLTKYTALRSFYTSQTFDLPVYDKTGTYTNVLQEAYLDYKSILASIQVLAYDASEGTKALVINPRGNKADIDIVVVEHAKAITEKAAAAEEEAPAPEPVVESESVEGSVAEVISPSSLPQKVVTLPPPSIDEPFAPSIVGLEEARLKCRFMMNRIIQEIDNITIKPEIATDEARQTPYLSPFLFKMLLPLGVPLPSESSPALQAVAASKVDPDALSKKFMGVAG</sequence>
<name>A0A9N9ZMI1_9HYPO</name>
<comment type="caution">
    <text evidence="2">The sequence shown here is derived from an EMBL/GenBank/DDBJ whole genome shotgun (WGS) entry which is preliminary data.</text>
</comment>
<evidence type="ECO:0000313" key="2">
    <source>
        <dbReference type="EMBL" id="CAH0058263.1"/>
    </source>
</evidence>
<dbReference type="AlphaFoldDB" id="A0A9N9ZMI1"/>
<dbReference type="Proteomes" id="UP000775872">
    <property type="component" value="Unassembled WGS sequence"/>
</dbReference>
<reference evidence="2 3" key="2">
    <citation type="submission" date="2021-10" db="EMBL/GenBank/DDBJ databases">
        <authorList>
            <person name="Piombo E."/>
        </authorList>
    </citation>
    <scope>NUCLEOTIDE SEQUENCE [LARGE SCALE GENOMIC DNA]</scope>
</reference>
<reference evidence="3" key="1">
    <citation type="submission" date="2019-06" db="EMBL/GenBank/DDBJ databases">
        <authorList>
            <person name="Broberg M."/>
        </authorList>
    </citation>
    <scope>NUCLEOTIDE SEQUENCE [LARGE SCALE GENOMIC DNA]</scope>
</reference>
<organism evidence="2 3">
    <name type="scientific">Clonostachys solani</name>
    <dbReference type="NCBI Taxonomy" id="160281"/>
    <lineage>
        <taxon>Eukaryota</taxon>
        <taxon>Fungi</taxon>
        <taxon>Dikarya</taxon>
        <taxon>Ascomycota</taxon>
        <taxon>Pezizomycotina</taxon>
        <taxon>Sordariomycetes</taxon>
        <taxon>Hypocreomycetidae</taxon>
        <taxon>Hypocreales</taxon>
        <taxon>Bionectriaceae</taxon>
        <taxon>Clonostachys</taxon>
    </lineage>
</organism>
<keyword evidence="3" id="KW-1185">Reference proteome</keyword>
<evidence type="ECO:0000313" key="3">
    <source>
        <dbReference type="Proteomes" id="UP000775872"/>
    </source>
</evidence>
<dbReference type="OrthoDB" id="3231004at2759"/>
<gene>
    <name evidence="2" type="ORF">CSOL1703_00008742</name>
</gene>
<protein>
    <submittedName>
        <fullName evidence="2">Uncharacterized protein</fullName>
    </submittedName>
</protein>
<proteinExistence type="predicted"/>
<accession>A0A9N9ZMI1</accession>
<evidence type="ECO:0000256" key="1">
    <source>
        <dbReference type="SAM" id="MobiDB-lite"/>
    </source>
</evidence>
<dbReference type="EMBL" id="CABFOC020000082">
    <property type="protein sequence ID" value="CAH0058263.1"/>
    <property type="molecule type" value="Genomic_DNA"/>
</dbReference>